<feature type="region of interest" description="Disordered" evidence="1">
    <location>
        <begin position="469"/>
        <end position="540"/>
    </location>
</feature>
<evidence type="ECO:0000313" key="3">
    <source>
        <dbReference type="Proteomes" id="UP001497482"/>
    </source>
</evidence>
<accession>A0AAV2LJH6</accession>
<dbReference type="GO" id="GO:0046599">
    <property type="term" value="P:regulation of centriole replication"/>
    <property type="evidence" value="ECO:0007669"/>
    <property type="project" value="TreeGrafter"/>
</dbReference>
<name>A0AAV2LJH6_KNICA</name>
<feature type="region of interest" description="Disordered" evidence="1">
    <location>
        <begin position="180"/>
        <end position="231"/>
    </location>
</feature>
<feature type="region of interest" description="Disordered" evidence="1">
    <location>
        <begin position="275"/>
        <end position="298"/>
    </location>
</feature>
<dbReference type="EMBL" id="OZ035845">
    <property type="protein sequence ID" value="CAL1599769.1"/>
    <property type="molecule type" value="Genomic_DNA"/>
</dbReference>
<evidence type="ECO:0008006" key="4">
    <source>
        <dbReference type="Google" id="ProtNLM"/>
    </source>
</evidence>
<evidence type="ECO:0000313" key="2">
    <source>
        <dbReference type="EMBL" id="CAL1599769.1"/>
    </source>
</evidence>
<feature type="compositionally biased region" description="Polar residues" evidence="1">
    <location>
        <begin position="202"/>
        <end position="212"/>
    </location>
</feature>
<feature type="region of interest" description="Disordered" evidence="1">
    <location>
        <begin position="395"/>
        <end position="436"/>
    </location>
</feature>
<dbReference type="GO" id="GO:0005829">
    <property type="term" value="C:cytosol"/>
    <property type="evidence" value="ECO:0007669"/>
    <property type="project" value="TreeGrafter"/>
</dbReference>
<dbReference type="PANTHER" id="PTHR21553">
    <property type="entry name" value="ALMS1-RELATED"/>
    <property type="match status" value="1"/>
</dbReference>
<sequence length="559" mass="62815">MQLTNSSLRQSTSHKNSAETVPAVPTIVSGQSDQRRTGEGYEQSLWDEEIPWYNICFNPRSSHEYLIVKSLLHYSETQPHLLPDRHVSPRTTCHPPQDLEEIHRRVLLGQLPSGRFYPQSRPRITSPKCRRSAPSPPERRESWEKARISQPPKKEQSRVSFLTPVKIGWLPIRKKVTMVGEQGRGSHPSTQQVKLKPPITPTVMNTTSSSAKSPEGEEQRSQGKANGGLRTAWKNQDPAINKQGPERHFPAVTGGDGPVSWQSLKRGWRLNRVLALPGSSPNTKPESEKAYVPKRPQRPSSCYGNVLENSVGVEEKKLQPLVRTLSLDSTQRNGLRSLDVMPANGGILELSKNGNRETAVPTLKLIKSPDPDQTPEDVLALNAAAIIANIKLQRKLSKKKTPSGKSENGSSPSPQDHCAVEDPAQDSAEDGNSETKARTAAFVPLSSDIQRSTPNMSLQEALLRSRPDLISRSKRRTEDLQRRVQQRRWTNSQSAQTGNTGKRNHLLKTRRQQPTSKWPTELQRRQEEEARREENLSNRQRADLFKKKLLDQVLQRGKD</sequence>
<feature type="region of interest" description="Disordered" evidence="1">
    <location>
        <begin position="113"/>
        <end position="159"/>
    </location>
</feature>
<feature type="compositionally biased region" description="Polar residues" evidence="1">
    <location>
        <begin position="1"/>
        <end position="19"/>
    </location>
</feature>
<organism evidence="2 3">
    <name type="scientific">Knipowitschia caucasica</name>
    <name type="common">Caucasian dwarf goby</name>
    <name type="synonym">Pomatoschistus caucasicus</name>
    <dbReference type="NCBI Taxonomy" id="637954"/>
    <lineage>
        <taxon>Eukaryota</taxon>
        <taxon>Metazoa</taxon>
        <taxon>Chordata</taxon>
        <taxon>Craniata</taxon>
        <taxon>Vertebrata</taxon>
        <taxon>Euteleostomi</taxon>
        <taxon>Actinopterygii</taxon>
        <taxon>Neopterygii</taxon>
        <taxon>Teleostei</taxon>
        <taxon>Neoteleostei</taxon>
        <taxon>Acanthomorphata</taxon>
        <taxon>Gobiaria</taxon>
        <taxon>Gobiiformes</taxon>
        <taxon>Gobioidei</taxon>
        <taxon>Gobiidae</taxon>
        <taxon>Gobiinae</taxon>
        <taxon>Knipowitschia</taxon>
    </lineage>
</organism>
<dbReference type="GO" id="GO:0005814">
    <property type="term" value="C:centriole"/>
    <property type="evidence" value="ECO:0007669"/>
    <property type="project" value="TreeGrafter"/>
</dbReference>
<feature type="compositionally biased region" description="Polar residues" evidence="1">
    <location>
        <begin position="487"/>
        <end position="501"/>
    </location>
</feature>
<gene>
    <name evidence="2" type="ORF">KC01_LOCUS27976</name>
</gene>
<keyword evidence="3" id="KW-1185">Reference proteome</keyword>
<dbReference type="AlphaFoldDB" id="A0AAV2LJH6"/>
<feature type="compositionally biased region" description="Acidic residues" evidence="1">
    <location>
        <begin position="423"/>
        <end position="432"/>
    </location>
</feature>
<feature type="compositionally biased region" description="Basic and acidic residues" evidence="1">
    <location>
        <begin position="522"/>
        <end position="540"/>
    </location>
</feature>
<reference evidence="2 3" key="1">
    <citation type="submission" date="2024-04" db="EMBL/GenBank/DDBJ databases">
        <authorList>
            <person name="Waldvogel A.-M."/>
            <person name="Schoenle A."/>
        </authorList>
    </citation>
    <scope>NUCLEOTIDE SEQUENCE [LARGE SCALE GENOMIC DNA]</scope>
</reference>
<protein>
    <recommendedName>
        <fullName evidence="4">ALMS motif domain-containing protein</fullName>
    </recommendedName>
</protein>
<dbReference type="GO" id="GO:0005813">
    <property type="term" value="C:centrosome"/>
    <property type="evidence" value="ECO:0007669"/>
    <property type="project" value="TreeGrafter"/>
</dbReference>
<feature type="region of interest" description="Disordered" evidence="1">
    <location>
        <begin position="1"/>
        <end position="40"/>
    </location>
</feature>
<feature type="compositionally biased region" description="Basic and acidic residues" evidence="1">
    <location>
        <begin position="469"/>
        <end position="482"/>
    </location>
</feature>
<feature type="compositionally biased region" description="Basic and acidic residues" evidence="1">
    <location>
        <begin position="137"/>
        <end position="157"/>
    </location>
</feature>
<feature type="compositionally biased region" description="Polar residues" evidence="1">
    <location>
        <begin position="403"/>
        <end position="414"/>
    </location>
</feature>
<feature type="compositionally biased region" description="Basic residues" evidence="1">
    <location>
        <begin position="502"/>
        <end position="511"/>
    </location>
</feature>
<dbReference type="Proteomes" id="UP001497482">
    <property type="component" value="Chromosome 23"/>
</dbReference>
<evidence type="ECO:0000256" key="1">
    <source>
        <dbReference type="SAM" id="MobiDB-lite"/>
    </source>
</evidence>
<proteinExistence type="predicted"/>